<gene>
    <name evidence="1" type="ORF">KIN20_016230</name>
</gene>
<reference evidence="1" key="1">
    <citation type="submission" date="2021-06" db="EMBL/GenBank/DDBJ databases">
        <title>Parelaphostrongylus tenuis whole genome reference sequence.</title>
        <authorList>
            <person name="Garwood T.J."/>
            <person name="Larsen P.A."/>
            <person name="Fountain-Jones N.M."/>
            <person name="Garbe J.R."/>
            <person name="Macchietto M.G."/>
            <person name="Kania S.A."/>
            <person name="Gerhold R.W."/>
            <person name="Richards J.E."/>
            <person name="Wolf T.M."/>
        </authorList>
    </citation>
    <scope>NUCLEOTIDE SEQUENCE</scope>
    <source>
        <strain evidence="1">MNPRO001-30</strain>
        <tissue evidence="1">Meninges</tissue>
    </source>
</reference>
<dbReference type="Proteomes" id="UP001196413">
    <property type="component" value="Unassembled WGS sequence"/>
</dbReference>
<dbReference type="EMBL" id="JAHQIW010003268">
    <property type="protein sequence ID" value="KAJ1357954.1"/>
    <property type="molecule type" value="Genomic_DNA"/>
</dbReference>
<sequence length="139" mass="15600">MRFWNFSSLYYVLHPLISHCTGFPLISKACYLHDGGTIGKNFYAVHEFSELFGMIAEFLSACLLVDGLSTPVVCAIKGLSLESYVRLAYYCKQVGHQSISSSSILFILGILLHISSLRPTLVRPLMEDKSEKWVKLLAH</sequence>
<evidence type="ECO:0000313" key="1">
    <source>
        <dbReference type="EMBL" id="KAJ1357954.1"/>
    </source>
</evidence>
<evidence type="ECO:0000313" key="2">
    <source>
        <dbReference type="Proteomes" id="UP001196413"/>
    </source>
</evidence>
<comment type="caution">
    <text evidence="1">The sequence shown here is derived from an EMBL/GenBank/DDBJ whole genome shotgun (WGS) entry which is preliminary data.</text>
</comment>
<organism evidence="1 2">
    <name type="scientific">Parelaphostrongylus tenuis</name>
    <name type="common">Meningeal worm</name>
    <dbReference type="NCBI Taxonomy" id="148309"/>
    <lineage>
        <taxon>Eukaryota</taxon>
        <taxon>Metazoa</taxon>
        <taxon>Ecdysozoa</taxon>
        <taxon>Nematoda</taxon>
        <taxon>Chromadorea</taxon>
        <taxon>Rhabditida</taxon>
        <taxon>Rhabditina</taxon>
        <taxon>Rhabditomorpha</taxon>
        <taxon>Strongyloidea</taxon>
        <taxon>Metastrongylidae</taxon>
        <taxon>Parelaphostrongylus</taxon>
    </lineage>
</organism>
<keyword evidence="2" id="KW-1185">Reference proteome</keyword>
<name>A0AAD5QQK7_PARTN</name>
<accession>A0AAD5QQK7</accession>
<protein>
    <submittedName>
        <fullName evidence="1">Uncharacterized protein</fullName>
    </submittedName>
</protein>
<proteinExistence type="predicted"/>
<dbReference type="AlphaFoldDB" id="A0AAD5QQK7"/>